<proteinExistence type="predicted"/>
<name>A0ABR3ZMD9_9PEZI</name>
<reference evidence="3 4" key="1">
    <citation type="journal article" date="2024" name="IMA Fungus">
        <title>IMA Genome - F19 : A genome assembly and annotation guide to empower mycologists, including annotated draft genome sequences of Ceratocystis pirilliformis, Diaporthe australafricana, Fusarium ophioides, Paecilomyces lecythidis, and Sporothrix stenoceras.</title>
        <authorList>
            <person name="Aylward J."/>
            <person name="Wilson A.M."/>
            <person name="Visagie C.M."/>
            <person name="Spraker J."/>
            <person name="Barnes I."/>
            <person name="Buitendag C."/>
            <person name="Ceriani C."/>
            <person name="Del Mar Angel L."/>
            <person name="du Plessis D."/>
            <person name="Fuchs T."/>
            <person name="Gasser K."/>
            <person name="Kramer D."/>
            <person name="Li W."/>
            <person name="Munsamy K."/>
            <person name="Piso A."/>
            <person name="Price J.L."/>
            <person name="Sonnekus B."/>
            <person name="Thomas C."/>
            <person name="van der Nest A."/>
            <person name="van Dijk A."/>
            <person name="van Heerden A."/>
            <person name="van Vuuren N."/>
            <person name="Yilmaz N."/>
            <person name="Duong T.A."/>
            <person name="van der Merwe N.A."/>
            <person name="Wingfield M.J."/>
            <person name="Wingfield B.D."/>
        </authorList>
    </citation>
    <scope>NUCLEOTIDE SEQUENCE [LARGE SCALE GENOMIC DNA]</scope>
    <source>
        <strain evidence="3 4">CMW 12675</strain>
    </source>
</reference>
<comment type="caution">
    <text evidence="3">The sequence shown here is derived from an EMBL/GenBank/DDBJ whole genome shotgun (WGS) entry which is preliminary data.</text>
</comment>
<accession>A0ABR3ZMD9</accession>
<protein>
    <submittedName>
        <fullName evidence="3">Uncharacterized protein</fullName>
    </submittedName>
</protein>
<gene>
    <name evidence="3" type="ORF">Cpir12675_000607</name>
</gene>
<feature type="compositionally biased region" description="Acidic residues" evidence="1">
    <location>
        <begin position="203"/>
        <end position="227"/>
    </location>
</feature>
<feature type="region of interest" description="Disordered" evidence="1">
    <location>
        <begin position="197"/>
        <end position="228"/>
    </location>
</feature>
<feature type="chain" id="PRO_5046659958" evidence="2">
    <location>
        <begin position="21"/>
        <end position="294"/>
    </location>
</feature>
<dbReference type="EMBL" id="JAWDJO010000007">
    <property type="protein sequence ID" value="KAL1901241.1"/>
    <property type="molecule type" value="Genomic_DNA"/>
</dbReference>
<organism evidence="3 4">
    <name type="scientific">Ceratocystis pirilliformis</name>
    <dbReference type="NCBI Taxonomy" id="259994"/>
    <lineage>
        <taxon>Eukaryota</taxon>
        <taxon>Fungi</taxon>
        <taxon>Dikarya</taxon>
        <taxon>Ascomycota</taxon>
        <taxon>Pezizomycotina</taxon>
        <taxon>Sordariomycetes</taxon>
        <taxon>Hypocreomycetidae</taxon>
        <taxon>Microascales</taxon>
        <taxon>Ceratocystidaceae</taxon>
        <taxon>Ceratocystis</taxon>
    </lineage>
</organism>
<feature type="signal peptide" evidence="2">
    <location>
        <begin position="1"/>
        <end position="20"/>
    </location>
</feature>
<dbReference type="Proteomes" id="UP001583280">
    <property type="component" value="Unassembled WGS sequence"/>
</dbReference>
<evidence type="ECO:0000313" key="3">
    <source>
        <dbReference type="EMBL" id="KAL1901241.1"/>
    </source>
</evidence>
<keyword evidence="4" id="KW-1185">Reference proteome</keyword>
<evidence type="ECO:0000256" key="2">
    <source>
        <dbReference type="SAM" id="SignalP"/>
    </source>
</evidence>
<sequence length="294" mass="33609">MISLSALLPLALLFPNLAQASILEDHDYQVMRSGTTDYVLFRDEYGQNQLLDMFTIYPLMGVSIIHYADNGKEPEHSEKLGLAEIYNALAEERSINLDEIDWVVCEADKDPEAAQLIRQIRQGRGLVLTEDVSIFPADEEWNKILDTKYFKQAAMVNYKMLSKIIIKSHPHEYLRMNFPMDAFYFYFPKWDAFSEPESTNNEEAIDEESELELGDESGNESENEWADEWAHRLQEEWKQERAGDQEIEGREGAAKRAVLAGNDRELASLAAVYAEVDNLISPNRRNDVASSSNS</sequence>
<evidence type="ECO:0000313" key="4">
    <source>
        <dbReference type="Proteomes" id="UP001583280"/>
    </source>
</evidence>
<evidence type="ECO:0000256" key="1">
    <source>
        <dbReference type="SAM" id="MobiDB-lite"/>
    </source>
</evidence>
<keyword evidence="2" id="KW-0732">Signal</keyword>